<name>A0A1Y5Q6Q0_9GAMM</name>
<feature type="transmembrane region" description="Helical" evidence="1">
    <location>
        <begin position="20"/>
        <end position="45"/>
    </location>
</feature>
<protein>
    <recommendedName>
        <fullName evidence="3">Transmembrane protein</fullName>
    </recommendedName>
</protein>
<feature type="transmembrane region" description="Helical" evidence="1">
    <location>
        <begin position="96"/>
        <end position="114"/>
    </location>
</feature>
<dbReference type="EMBL" id="FLTS01000001">
    <property type="protein sequence ID" value="SBV36536.1"/>
    <property type="molecule type" value="Genomic_DNA"/>
</dbReference>
<feature type="transmembrane region" description="Helical" evidence="1">
    <location>
        <begin position="403"/>
        <end position="423"/>
    </location>
</feature>
<gene>
    <name evidence="2" type="ORF">STPYR_11466</name>
</gene>
<evidence type="ECO:0000256" key="1">
    <source>
        <dbReference type="SAM" id="Phobius"/>
    </source>
</evidence>
<feature type="transmembrane region" description="Helical" evidence="1">
    <location>
        <begin position="349"/>
        <end position="367"/>
    </location>
</feature>
<keyword evidence="1" id="KW-0812">Transmembrane</keyword>
<reference evidence="2" key="1">
    <citation type="submission" date="2016-03" db="EMBL/GenBank/DDBJ databases">
        <authorList>
            <person name="Ploux O."/>
        </authorList>
    </citation>
    <scope>NUCLEOTIDE SEQUENCE</scope>
    <source>
        <strain evidence="2">UC10</strain>
    </source>
</reference>
<feature type="transmembrane region" description="Helical" evidence="1">
    <location>
        <begin position="51"/>
        <end position="75"/>
    </location>
</feature>
<organism evidence="2">
    <name type="scientific">uncultured Stenotrophomonas sp</name>
    <dbReference type="NCBI Taxonomy" id="165438"/>
    <lineage>
        <taxon>Bacteria</taxon>
        <taxon>Pseudomonadati</taxon>
        <taxon>Pseudomonadota</taxon>
        <taxon>Gammaproteobacteria</taxon>
        <taxon>Lysobacterales</taxon>
        <taxon>Lysobacteraceae</taxon>
        <taxon>Stenotrophomonas</taxon>
        <taxon>environmental samples</taxon>
    </lineage>
</organism>
<keyword evidence="1" id="KW-1133">Transmembrane helix</keyword>
<feature type="transmembrane region" description="Helical" evidence="1">
    <location>
        <begin position="290"/>
        <end position="310"/>
    </location>
</feature>
<dbReference type="AlphaFoldDB" id="A0A1Y5Q6Q0"/>
<keyword evidence="1" id="KW-0472">Membrane</keyword>
<feature type="transmembrane region" description="Helical" evidence="1">
    <location>
        <begin position="173"/>
        <end position="194"/>
    </location>
</feature>
<accession>A0A1Y5Q6Q0</accession>
<feature type="transmembrane region" description="Helical" evidence="1">
    <location>
        <begin position="429"/>
        <end position="450"/>
    </location>
</feature>
<feature type="transmembrane region" description="Helical" evidence="1">
    <location>
        <begin position="373"/>
        <end position="396"/>
    </location>
</feature>
<proteinExistence type="predicted"/>
<feature type="transmembrane region" description="Helical" evidence="1">
    <location>
        <begin position="142"/>
        <end position="161"/>
    </location>
</feature>
<evidence type="ECO:0000313" key="2">
    <source>
        <dbReference type="EMBL" id="SBV36536.1"/>
    </source>
</evidence>
<feature type="transmembrane region" description="Helical" evidence="1">
    <location>
        <begin position="266"/>
        <end position="284"/>
    </location>
</feature>
<sequence>MSAIPANRPSSAMSSMRTVIAAGGWTNGLLVLAWMLAILLSWQGIAEEKPVGLGAVLAAIMAMFWAMLGGSRLIALSVQATQMRLPHVARQNLRHGAAALLLTVAAPALLLVLFGSHPLSLNLAVLCVGLLLGLFWASIPPWLMFALLALGYLPFWLARLFDVTWTPALELPHGLMLAALALLVANACCWWHMARRQLPAQGWRTPLALAFANGMQMTAIGTQQAQYSSALFTQDTPIGHDLHRQPMQALAIALGPGFGRTTFKSILGTQGPVLAVAFFWLLLAQGGNDGARVALFFAPLLAISPALAPLMRLQTLFKLPGMGLHELALLPGLPRQPARALTTLLTRQMLLRMLPALAIMAATGLLLDAGRTFQLLLLWSCFGSVFLLQGAGLLALHSRPFRWVLGAVAVMLILAILASMLVATKTHASAWLLQAWQVTWLWGVMFAVYAQNRLRTLPHPWLGN</sequence>
<evidence type="ECO:0008006" key="3">
    <source>
        <dbReference type="Google" id="ProtNLM"/>
    </source>
</evidence>